<feature type="region of interest" description="Disordered" evidence="1">
    <location>
        <begin position="121"/>
        <end position="152"/>
    </location>
</feature>
<evidence type="ECO:0000256" key="1">
    <source>
        <dbReference type="SAM" id="MobiDB-lite"/>
    </source>
</evidence>
<reference evidence="2" key="1">
    <citation type="submission" date="2014-12" db="EMBL/GenBank/DDBJ databases">
        <title>Insight into the proteome of Arion vulgaris.</title>
        <authorList>
            <person name="Aradska J."/>
            <person name="Bulat T."/>
            <person name="Smidak R."/>
            <person name="Sarate P."/>
            <person name="Gangsoo J."/>
            <person name="Sialana F."/>
            <person name="Bilban M."/>
            <person name="Lubec G."/>
        </authorList>
    </citation>
    <scope>NUCLEOTIDE SEQUENCE</scope>
    <source>
        <tissue evidence="2">Skin</tissue>
    </source>
</reference>
<sequence length="152" mass="17312">MPLSHSLTFGYREYGGPEEHVESQHQKRKIDSSDRSQLEDIYENHSMKIEQSESIPKRHCQWLPRECQTIDFYQKEVHVGDVSMDDDKEIVPTTDISSNVTSDQIFTDCCQEETHAVVDTSTSMDSDCSPAVSHCKPRRTPQPASSPLNIVQ</sequence>
<feature type="compositionally biased region" description="Polar residues" evidence="1">
    <location>
        <begin position="142"/>
        <end position="152"/>
    </location>
</feature>
<gene>
    <name evidence="2" type="primary">ORF53489</name>
</gene>
<dbReference type="EMBL" id="HACG01018105">
    <property type="protein sequence ID" value="CEK64970.1"/>
    <property type="molecule type" value="Transcribed_RNA"/>
</dbReference>
<dbReference type="AlphaFoldDB" id="A0A0B6ZBA2"/>
<protein>
    <submittedName>
        <fullName evidence="2">Uncharacterized protein</fullName>
    </submittedName>
</protein>
<organism evidence="2">
    <name type="scientific">Arion vulgaris</name>
    <dbReference type="NCBI Taxonomy" id="1028688"/>
    <lineage>
        <taxon>Eukaryota</taxon>
        <taxon>Metazoa</taxon>
        <taxon>Spiralia</taxon>
        <taxon>Lophotrochozoa</taxon>
        <taxon>Mollusca</taxon>
        <taxon>Gastropoda</taxon>
        <taxon>Heterobranchia</taxon>
        <taxon>Euthyneura</taxon>
        <taxon>Panpulmonata</taxon>
        <taxon>Eupulmonata</taxon>
        <taxon>Stylommatophora</taxon>
        <taxon>Helicina</taxon>
        <taxon>Arionoidea</taxon>
        <taxon>Arionidae</taxon>
        <taxon>Arion</taxon>
    </lineage>
</organism>
<feature type="compositionally biased region" description="Basic and acidic residues" evidence="1">
    <location>
        <begin position="15"/>
        <end position="37"/>
    </location>
</feature>
<proteinExistence type="predicted"/>
<feature type="non-terminal residue" evidence="2">
    <location>
        <position position="152"/>
    </location>
</feature>
<evidence type="ECO:0000313" key="2">
    <source>
        <dbReference type="EMBL" id="CEK64970.1"/>
    </source>
</evidence>
<feature type="region of interest" description="Disordered" evidence="1">
    <location>
        <begin position="1"/>
        <end position="37"/>
    </location>
</feature>
<accession>A0A0B6ZBA2</accession>
<name>A0A0B6ZBA2_9EUPU</name>